<dbReference type="InterPro" id="IPR052111">
    <property type="entry name" value="Spermatogenesis_Ciliary_MAP"/>
</dbReference>
<evidence type="ECO:0000256" key="10">
    <source>
        <dbReference type="SAM" id="Phobius"/>
    </source>
</evidence>
<feature type="region of interest" description="Disordered" evidence="9">
    <location>
        <begin position="337"/>
        <end position="358"/>
    </location>
</feature>
<keyword evidence="5 10" id="KW-0472">Membrane</keyword>
<keyword evidence="4 10" id="KW-1133">Transmembrane helix</keyword>
<comment type="function">
    <text evidence="7">May play a role in apoptosis regulation.</text>
</comment>
<keyword evidence="6" id="KW-0539">Nucleus</keyword>
<gene>
    <name evidence="12" type="ORF">BRAFLDRAFT_117101</name>
</gene>
<evidence type="ECO:0000259" key="11">
    <source>
        <dbReference type="PROSITE" id="PS50021"/>
    </source>
</evidence>
<feature type="transmembrane region" description="Helical" evidence="10">
    <location>
        <begin position="371"/>
        <end position="394"/>
    </location>
</feature>
<evidence type="ECO:0000256" key="5">
    <source>
        <dbReference type="ARBA" id="ARBA00023136"/>
    </source>
</evidence>
<dbReference type="GO" id="GO:0005737">
    <property type="term" value="C:cytoplasm"/>
    <property type="evidence" value="ECO:0007669"/>
    <property type="project" value="UniProtKB-ARBA"/>
</dbReference>
<dbReference type="Pfam" id="PF10176">
    <property type="entry name" value="NEDD4_Bsd2"/>
    <property type="match status" value="2"/>
</dbReference>
<dbReference type="FunFam" id="1.10.418.10:FF:000061">
    <property type="entry name" value="Spermatogenesis associated 4"/>
    <property type="match status" value="1"/>
</dbReference>
<dbReference type="Gene3D" id="1.10.418.10">
    <property type="entry name" value="Calponin-like domain"/>
    <property type="match status" value="1"/>
</dbReference>
<sequence length="473" mass="53709">MSFQHAPKKAGLPREVLKWLQSLDLTYSVKNVRRDFSNGFLVAEIFSWYYPQSIQMHSYDNGTSLPTKLGNWSQLERVFVKHSLDIPKELIDGTIHCKPGAAELLVQQTYTILTNRIVKNLPSEQEQIDFTDRSYQLTLPMHARSTVSQALKNNLKITEFMTDPNVITCQEKAQQLIHKHQQHRVQERVEDPVRFDIQPSIGELAVRIAPTDSIQPEYAVPKPPKAKVPQPPPKSQDPMPSRTVAFKEITELQHYSSMDRGTRYQPLTNEEETEVTMEMSRPLTVALVVPPPSPAETQPGTPEESDHEEDRLEASAQPAPPPYSEVAAKLPTYEEATKITDSNGQVTETLSSDDESISSTGRDMTMGNDSIFFLSFVFAFLFNWIGFLMAYCLSSSAAGRLGALSGFGLSLVKWILIFKHSQCCTDIVDSQTWLWWILIVLGVMICLQGLFNYVRVRRQAIQGNNRHYLFFYY</sequence>
<evidence type="ECO:0000256" key="9">
    <source>
        <dbReference type="SAM" id="MobiDB-lite"/>
    </source>
</evidence>
<dbReference type="PANTHER" id="PTHR12509:SF8">
    <property type="entry name" value="SPERMATOGENESIS-ASSOCIATED PROTEIN 4"/>
    <property type="match status" value="1"/>
</dbReference>
<protein>
    <recommendedName>
        <fullName evidence="8">Spermatogenesis-associated protein 4</fullName>
    </recommendedName>
</protein>
<dbReference type="InterPro" id="IPR001715">
    <property type="entry name" value="CH_dom"/>
</dbReference>
<dbReference type="Pfam" id="PF06294">
    <property type="entry name" value="CH_2"/>
    <property type="match status" value="1"/>
</dbReference>
<reference evidence="12" key="1">
    <citation type="journal article" date="2008" name="Nature">
        <title>The amphioxus genome and the evolution of the chordate karyotype.</title>
        <authorList>
            <consortium name="US DOE Joint Genome Institute (JGI-PGF)"/>
            <person name="Putnam N.H."/>
            <person name="Butts T."/>
            <person name="Ferrier D.E.K."/>
            <person name="Furlong R.F."/>
            <person name="Hellsten U."/>
            <person name="Kawashima T."/>
            <person name="Robinson-Rechavi M."/>
            <person name="Shoguchi E."/>
            <person name="Terry A."/>
            <person name="Yu J.-K."/>
            <person name="Benito-Gutierrez E.L."/>
            <person name="Dubchak I."/>
            <person name="Garcia-Fernandez J."/>
            <person name="Gibson-Brown J.J."/>
            <person name="Grigoriev I.V."/>
            <person name="Horton A.C."/>
            <person name="de Jong P.J."/>
            <person name="Jurka J."/>
            <person name="Kapitonov V.V."/>
            <person name="Kohara Y."/>
            <person name="Kuroki Y."/>
            <person name="Lindquist E."/>
            <person name="Lucas S."/>
            <person name="Osoegawa K."/>
            <person name="Pennacchio L.A."/>
            <person name="Salamov A.A."/>
            <person name="Satou Y."/>
            <person name="Sauka-Spengler T."/>
            <person name="Schmutz J."/>
            <person name="Shin-I T."/>
            <person name="Toyoda A."/>
            <person name="Bronner-Fraser M."/>
            <person name="Fujiyama A."/>
            <person name="Holland L.Z."/>
            <person name="Holland P.W.H."/>
            <person name="Satoh N."/>
            <person name="Rokhsar D.S."/>
        </authorList>
    </citation>
    <scope>NUCLEOTIDE SEQUENCE [LARGE SCALE GENOMIC DNA]</scope>
    <source>
        <strain evidence="12">S238N-H82</strain>
        <tissue evidence="12">Testes</tissue>
    </source>
</reference>
<dbReference type="AlphaFoldDB" id="C3XWE5"/>
<evidence type="ECO:0000256" key="3">
    <source>
        <dbReference type="ARBA" id="ARBA00022692"/>
    </source>
</evidence>
<dbReference type="EMBL" id="GG666471">
    <property type="protein sequence ID" value="EEN67679.1"/>
    <property type="molecule type" value="Genomic_DNA"/>
</dbReference>
<dbReference type="PROSITE" id="PS50021">
    <property type="entry name" value="CH"/>
    <property type="match status" value="1"/>
</dbReference>
<dbReference type="SUPFAM" id="SSF47576">
    <property type="entry name" value="Calponin-homology domain, CH-domain"/>
    <property type="match status" value="1"/>
</dbReference>
<evidence type="ECO:0000256" key="2">
    <source>
        <dbReference type="ARBA" id="ARBA00004141"/>
    </source>
</evidence>
<dbReference type="GO" id="GO:0016020">
    <property type="term" value="C:membrane"/>
    <property type="evidence" value="ECO:0007669"/>
    <property type="project" value="UniProtKB-SubCell"/>
</dbReference>
<feature type="region of interest" description="Disordered" evidence="9">
    <location>
        <begin position="215"/>
        <end position="240"/>
    </location>
</feature>
<accession>C3XWE5</accession>
<name>C3XWE5_BRAFL</name>
<evidence type="ECO:0000256" key="7">
    <source>
        <dbReference type="ARBA" id="ARBA00058372"/>
    </source>
</evidence>
<dbReference type="CDD" id="cd22212">
    <property type="entry name" value="NDFIP-like"/>
    <property type="match status" value="1"/>
</dbReference>
<dbReference type="InterPro" id="IPR010441">
    <property type="entry name" value="CH_2"/>
</dbReference>
<dbReference type="GO" id="GO:0007034">
    <property type="term" value="P:vacuolar transport"/>
    <property type="evidence" value="ECO:0007669"/>
    <property type="project" value="InterPro"/>
</dbReference>
<feature type="domain" description="Calponin-homology (CH)" evidence="11">
    <location>
        <begin position="10"/>
        <end position="117"/>
    </location>
</feature>
<comment type="subcellular location">
    <subcellularLocation>
        <location evidence="2">Membrane</location>
        <topology evidence="2">Multi-pass membrane protein</topology>
    </subcellularLocation>
    <subcellularLocation>
        <location evidence="1">Nucleus</location>
    </subcellularLocation>
</comment>
<evidence type="ECO:0000313" key="12">
    <source>
        <dbReference type="EMBL" id="EEN67679.1"/>
    </source>
</evidence>
<evidence type="ECO:0000256" key="1">
    <source>
        <dbReference type="ARBA" id="ARBA00004123"/>
    </source>
</evidence>
<feature type="region of interest" description="Disordered" evidence="9">
    <location>
        <begin position="288"/>
        <end position="324"/>
    </location>
</feature>
<evidence type="ECO:0000256" key="6">
    <source>
        <dbReference type="ARBA" id="ARBA00023242"/>
    </source>
</evidence>
<keyword evidence="3 10" id="KW-0812">Transmembrane</keyword>
<dbReference type="GO" id="GO:0030001">
    <property type="term" value="P:metal ion transport"/>
    <property type="evidence" value="ECO:0007669"/>
    <property type="project" value="InterPro"/>
</dbReference>
<dbReference type="InterPro" id="IPR036872">
    <property type="entry name" value="CH_dom_sf"/>
</dbReference>
<feature type="compositionally biased region" description="Polar residues" evidence="9">
    <location>
        <begin position="339"/>
        <end position="350"/>
    </location>
</feature>
<evidence type="ECO:0000256" key="8">
    <source>
        <dbReference type="ARBA" id="ARBA00071322"/>
    </source>
</evidence>
<evidence type="ECO:0000256" key="4">
    <source>
        <dbReference type="ARBA" id="ARBA00022989"/>
    </source>
</evidence>
<feature type="transmembrane region" description="Helical" evidence="10">
    <location>
        <begin position="433"/>
        <end position="454"/>
    </location>
</feature>
<dbReference type="InterPro" id="IPR019325">
    <property type="entry name" value="NEDD4/Bsd2"/>
</dbReference>
<dbReference type="STRING" id="7739.C3XWE5"/>
<organism>
    <name type="scientific">Branchiostoma floridae</name>
    <name type="common">Florida lancelet</name>
    <name type="synonym">Amphioxus</name>
    <dbReference type="NCBI Taxonomy" id="7739"/>
    <lineage>
        <taxon>Eukaryota</taxon>
        <taxon>Metazoa</taxon>
        <taxon>Chordata</taxon>
        <taxon>Cephalochordata</taxon>
        <taxon>Leptocardii</taxon>
        <taxon>Amphioxiformes</taxon>
        <taxon>Branchiostomatidae</taxon>
        <taxon>Branchiostoma</taxon>
    </lineage>
</organism>
<dbReference type="GO" id="GO:0005634">
    <property type="term" value="C:nucleus"/>
    <property type="evidence" value="ECO:0007669"/>
    <property type="project" value="UniProtKB-SubCell"/>
</dbReference>
<dbReference type="InParanoid" id="C3XWE5"/>
<dbReference type="TCDB" id="8.A.30.1.3">
    <property type="family name" value="the nedd4-family interacting protein-2 (nedd4) family"/>
</dbReference>
<feature type="transmembrane region" description="Helical" evidence="10">
    <location>
        <begin position="401"/>
        <end position="421"/>
    </location>
</feature>
<dbReference type="PANTHER" id="PTHR12509">
    <property type="entry name" value="SPERMATOGENESIS-ASSOCIATED 4-RELATED"/>
    <property type="match status" value="1"/>
</dbReference>
<dbReference type="eggNOG" id="KOG4812">
    <property type="taxonomic scope" value="Eukaryota"/>
</dbReference>
<proteinExistence type="predicted"/>